<dbReference type="Gene3D" id="1.20.58.2220">
    <property type="entry name" value="Formin, FH2 domain"/>
    <property type="match status" value="1"/>
</dbReference>
<dbReference type="Proteomes" id="UP001146793">
    <property type="component" value="Unassembled WGS sequence"/>
</dbReference>
<feature type="compositionally biased region" description="Basic and acidic residues" evidence="1">
    <location>
        <begin position="804"/>
        <end position="816"/>
    </location>
</feature>
<dbReference type="PANTHER" id="PTHR45725:SF1">
    <property type="entry name" value="DISHEVELLED ASSOCIATED ACTIVATOR OF MORPHOGENESIS, ISOFORM D"/>
    <property type="match status" value="1"/>
</dbReference>
<organism evidence="4 5">
    <name type="scientific">Anaeramoeba flamelloides</name>
    <dbReference type="NCBI Taxonomy" id="1746091"/>
    <lineage>
        <taxon>Eukaryota</taxon>
        <taxon>Metamonada</taxon>
        <taxon>Anaeramoebidae</taxon>
        <taxon>Anaeramoeba</taxon>
    </lineage>
</organism>
<feature type="compositionally biased region" description="Basic residues" evidence="1">
    <location>
        <begin position="1"/>
        <end position="22"/>
    </location>
</feature>
<protein>
    <submittedName>
        <fullName evidence="4">Protein diaphanous</fullName>
    </submittedName>
</protein>
<dbReference type="SUPFAM" id="SSF48371">
    <property type="entry name" value="ARM repeat"/>
    <property type="match status" value="1"/>
</dbReference>
<evidence type="ECO:0000313" key="5">
    <source>
        <dbReference type="Proteomes" id="UP001146793"/>
    </source>
</evidence>
<evidence type="ECO:0000256" key="1">
    <source>
        <dbReference type="SAM" id="MobiDB-lite"/>
    </source>
</evidence>
<gene>
    <name evidence="4" type="ORF">M0812_23809</name>
</gene>
<dbReference type="InterPro" id="IPR016024">
    <property type="entry name" value="ARM-type_fold"/>
</dbReference>
<evidence type="ECO:0000259" key="2">
    <source>
        <dbReference type="PROSITE" id="PS51232"/>
    </source>
</evidence>
<dbReference type="PANTHER" id="PTHR45725">
    <property type="entry name" value="FORMIN HOMOLOGY 2 FAMILY MEMBER"/>
    <property type="match status" value="1"/>
</dbReference>
<reference evidence="4" key="1">
    <citation type="submission" date="2022-08" db="EMBL/GenBank/DDBJ databases">
        <title>Novel sulphate-reducing endosymbionts in the free-living metamonad Anaeramoeba.</title>
        <authorList>
            <person name="Jerlstrom-Hultqvist J."/>
            <person name="Cepicka I."/>
            <person name="Gallot-Lavallee L."/>
            <person name="Salas-Leiva D."/>
            <person name="Curtis B.A."/>
            <person name="Zahonova K."/>
            <person name="Pipaliya S."/>
            <person name="Dacks J."/>
            <person name="Roger A.J."/>
        </authorList>
    </citation>
    <scope>NUCLEOTIDE SEQUENCE</scope>
    <source>
        <strain evidence="4">Busselton2</strain>
    </source>
</reference>
<feature type="domain" description="GBD/FH3" evidence="2">
    <location>
        <begin position="27"/>
        <end position="374"/>
    </location>
</feature>
<dbReference type="InterPro" id="IPR014768">
    <property type="entry name" value="GBD/FH3_dom"/>
</dbReference>
<dbReference type="InterPro" id="IPR010472">
    <property type="entry name" value="FH3_dom"/>
</dbReference>
<dbReference type="PROSITE" id="PS51232">
    <property type="entry name" value="GBD_FH3"/>
    <property type="match status" value="1"/>
</dbReference>
<name>A0AAV7YIR1_9EUKA</name>
<feature type="region of interest" description="Disordered" evidence="1">
    <location>
        <begin position="804"/>
        <end position="832"/>
    </location>
</feature>
<dbReference type="Pfam" id="PF02181">
    <property type="entry name" value="FH2"/>
    <property type="match status" value="1"/>
</dbReference>
<dbReference type="GO" id="GO:0031267">
    <property type="term" value="F:small GTPase binding"/>
    <property type="evidence" value="ECO:0007669"/>
    <property type="project" value="InterPro"/>
</dbReference>
<dbReference type="InterPro" id="IPR015425">
    <property type="entry name" value="FH2_Formin"/>
</dbReference>
<dbReference type="Gene3D" id="1.25.10.10">
    <property type="entry name" value="Leucine-rich Repeat Variant"/>
    <property type="match status" value="1"/>
</dbReference>
<dbReference type="SMART" id="SM01139">
    <property type="entry name" value="Drf_FH3"/>
    <property type="match status" value="1"/>
</dbReference>
<feature type="region of interest" description="Disordered" evidence="1">
    <location>
        <begin position="1"/>
        <end position="24"/>
    </location>
</feature>
<dbReference type="SUPFAM" id="SSF101447">
    <property type="entry name" value="Formin homology 2 domain (FH2 domain)"/>
    <property type="match status" value="1"/>
</dbReference>
<dbReference type="Pfam" id="PF06367">
    <property type="entry name" value="Drf_FH3"/>
    <property type="match status" value="1"/>
</dbReference>
<feature type="region of interest" description="Disordered" evidence="1">
    <location>
        <begin position="871"/>
        <end position="985"/>
    </location>
</feature>
<comment type="caution">
    <text evidence="4">The sequence shown here is derived from an EMBL/GenBank/DDBJ whole genome shotgun (WGS) entry which is preliminary data.</text>
</comment>
<proteinExistence type="predicted"/>
<evidence type="ECO:0000313" key="4">
    <source>
        <dbReference type="EMBL" id="KAJ3428486.1"/>
    </source>
</evidence>
<dbReference type="InterPro" id="IPR042201">
    <property type="entry name" value="FH2_Formin_sf"/>
</dbReference>
<dbReference type="GO" id="GO:0003779">
    <property type="term" value="F:actin binding"/>
    <property type="evidence" value="ECO:0007669"/>
    <property type="project" value="InterPro"/>
</dbReference>
<dbReference type="InterPro" id="IPR011989">
    <property type="entry name" value="ARM-like"/>
</dbReference>
<dbReference type="Pfam" id="PF06371">
    <property type="entry name" value="Drf_GBD"/>
    <property type="match status" value="1"/>
</dbReference>
<dbReference type="PROSITE" id="PS51444">
    <property type="entry name" value="FH2"/>
    <property type="match status" value="1"/>
</dbReference>
<sequence length="1453" mass="167291">MSKLFRKNRNKQKTKGKSKTKKNKVDYTKFSDEKLKEEFTKLVNNMGVTEEKKNMLFNLPKKSQILLLEQQSEKITETPDQSLKEFNNNYSDKELRKLAVLLKNNDIPWVTKFVELGGPQIIFGKLNKELESGNKELLFRLIVVLNSLMNNWVGLSAVLELPNSLNSVCSVWNSKNPKTLSQVTQILAAVALVPDGYELVRDSIINYHKTEKRYPFSVPIKILVETKDYELKESCMILINALVTIEDTDIRIGTRFDFIDLGILEFFTAVDREIHEGLTRQIEIFESHMLDDNQEIMEYYGTAEYNIGSASKIIEKLEFKVNNSKLAGSFLKITRLIIFLLHKTSFKWEDVIDTLIDLLNDSATNHEISETFRELILPDQTGERENKLKKKVLDLTTEVRKLEDQIDELYKEKKGLRETIKKEFTNEIQKLKKEIQELKKEIENNKNEEIQIDDNNQNNENENKENIEKLILLEKDLNLKDSIIKDLKKEINKLKISNDNDNNKREIDNDKNIEKIIFLEEDLELKESKIKKLDKEIKEYKLKIENNNNSNNSETEKIKQQNIEKINLMKKDIELKDSNIGNLENQIKEYKLKIEKINNQNNNEIEAIKQQNLEKINLIKKDIELKDSNIGNLENQINSLESQIEKINNNNNNDINAQIQMIKEQHQEKINLIKKDIELKDSNIENLENQIKEYKLKIEKINNQNNNEIEAIKQQNLEKINLIKKDIELKDSNIENLENQINGLQKKILNKDQLIKDNEKENEKQKLKNDEIENLKLLLKQRNQKILNLEKNNNELKNINTDLKKQHQEQEQKQKQEIIVNNNSSQSNNEESKIMNQKLQLLQKKFNKSENEKKMKIDQIRNLESQIEKLKSQMKNQSTNKTDETNNNEKSGSIPPPPNSGGGEKSSEVGGSIPPPPNMGGGIPPPPNMGGGGMPPPPNLGSGGMPPPPNLGSGGMPPPPNFGKGGLPSFGMSNSGKPKKKSVKPKIPMLNFHWDKVPDSKVDNSIWSKLTDDKIKIDVNEFMNEFKAKEKKSLTKGTSTTNSLDSNSQTMKKKDEKITFIDSGKTRNLMIVLSGLRMNHDEICKSILLLDEKRINGSQAKRLLGLLPTSEEIEQCNQYKNSITKMGECEKFYCSLIKIPNLTQRLTHFIFKTNFMESYNDAQNEVNNAIKATDQIKNNNKLHKLMEVILKLGNVMNGGTNKGGAYGFRFSTLPKLKNTKSSQNPKKTLLHYLIEVIQKKYPELLDWYKELTACEKASKISLPNTKKTLSTLDKGLKSLEMTLNTFEDSKLPNDKFIPIMSKFMRVNNQSFQSLFEKFNDFEKNFPKTLKYFGEINANQDIHEFMTPINTFIKLFTTGIKDLETWKRQAEIAKKSGKGRFANVVETMSKQGKVQGKTFGQKGVMDELLANMKNGGAFQLKKRTRVKTPTLKPNEIPQNWLAQLKKIPPKPVKK</sequence>
<dbReference type="EMBL" id="JANTQA010000057">
    <property type="protein sequence ID" value="KAJ3428486.1"/>
    <property type="molecule type" value="Genomic_DNA"/>
</dbReference>
<feature type="domain" description="FH2" evidence="3">
    <location>
        <begin position="979"/>
        <end position="1381"/>
    </location>
</feature>
<dbReference type="SMART" id="SM01140">
    <property type="entry name" value="Drf_GBD"/>
    <property type="match status" value="1"/>
</dbReference>
<dbReference type="GO" id="GO:0030036">
    <property type="term" value="P:actin cytoskeleton organization"/>
    <property type="evidence" value="ECO:0007669"/>
    <property type="project" value="InterPro"/>
</dbReference>
<feature type="compositionally biased region" description="Pro residues" evidence="1">
    <location>
        <begin position="913"/>
        <end position="961"/>
    </location>
</feature>
<accession>A0AAV7YIR1</accession>
<dbReference type="SMART" id="SM00498">
    <property type="entry name" value="FH2"/>
    <property type="match status" value="1"/>
</dbReference>
<dbReference type="InterPro" id="IPR051425">
    <property type="entry name" value="Formin_Homology"/>
</dbReference>
<evidence type="ECO:0000259" key="3">
    <source>
        <dbReference type="PROSITE" id="PS51444"/>
    </source>
</evidence>
<dbReference type="InterPro" id="IPR010473">
    <property type="entry name" value="GTPase-bd"/>
</dbReference>